<proteinExistence type="predicted"/>
<dbReference type="RefSeq" id="WP_121441151.1">
    <property type="nucleotide sequence ID" value="NZ_RCDA01000001.1"/>
</dbReference>
<organism evidence="1 2">
    <name type="scientific">Alkalispirillum mobile</name>
    <dbReference type="NCBI Taxonomy" id="85925"/>
    <lineage>
        <taxon>Bacteria</taxon>
        <taxon>Pseudomonadati</taxon>
        <taxon>Pseudomonadota</taxon>
        <taxon>Gammaproteobacteria</taxon>
        <taxon>Chromatiales</taxon>
        <taxon>Ectothiorhodospiraceae</taxon>
        <taxon>Alkalispirillum</taxon>
    </lineage>
</organism>
<dbReference type="Proteomes" id="UP000275461">
    <property type="component" value="Unassembled WGS sequence"/>
</dbReference>
<evidence type="ECO:0000313" key="2">
    <source>
        <dbReference type="Proteomes" id="UP000275461"/>
    </source>
</evidence>
<evidence type="ECO:0008006" key="3">
    <source>
        <dbReference type="Google" id="ProtNLM"/>
    </source>
</evidence>
<dbReference type="OrthoDB" id="5295974at2"/>
<dbReference type="AlphaFoldDB" id="A0A498C5U6"/>
<reference evidence="1 2" key="1">
    <citation type="submission" date="2018-10" db="EMBL/GenBank/DDBJ databases">
        <title>Genomic Encyclopedia of Type Strains, Phase IV (KMG-IV): sequencing the most valuable type-strain genomes for metagenomic binning, comparative biology and taxonomic classification.</title>
        <authorList>
            <person name="Goeker M."/>
        </authorList>
    </citation>
    <scope>NUCLEOTIDE SEQUENCE [LARGE SCALE GENOMIC DNA]</scope>
    <source>
        <strain evidence="1 2">DSM 12769</strain>
    </source>
</reference>
<dbReference type="EMBL" id="RCDA01000001">
    <property type="protein sequence ID" value="RLK50683.1"/>
    <property type="molecule type" value="Genomic_DNA"/>
</dbReference>
<protein>
    <recommendedName>
        <fullName evidence="3">Cofactor-independent phosphoglycerate mutase</fullName>
    </recommendedName>
</protein>
<sequence length="339" mass="36982">MASSSTLHLILPGLLGPVPRAAATAPEVQGRFPGLSALLSRARKERAPGGDLGTVLSAWLTHPEGLNAGPLGLLGDGGTPGDEYWFRADPVMLQPDRDRIVVFHGDAALPDRTEADELVMAFNGFFSDDGLVLHAPTPERWYLQVPEELAAVTTTPLLQVIGRGMGEHLPAGPRGSRWASLLNEAQMLFHSHPVNQAREDQGRPMINGLWPWGGGRLRPLEWRHRPAGLHSDNPTVAGLAKHTGVSVVPLDCDRLPPEDEGDHLVITDGPAAALAAQDLGGWLDWLEALERGWFRGLAGNQRRVRLDAGTGRAWCRDGSGRWRFWRREHDLGHWLSLEG</sequence>
<evidence type="ECO:0000313" key="1">
    <source>
        <dbReference type="EMBL" id="RLK50683.1"/>
    </source>
</evidence>
<keyword evidence="2" id="KW-1185">Reference proteome</keyword>
<comment type="caution">
    <text evidence="1">The sequence shown here is derived from an EMBL/GenBank/DDBJ whole genome shotgun (WGS) entry which is preliminary data.</text>
</comment>
<dbReference type="PIRSF" id="PIRSF015283">
    <property type="entry name" value="Regulatory_RpfE"/>
    <property type="match status" value="1"/>
</dbReference>
<name>A0A498C5U6_9GAMM</name>
<accession>A0A498C5U6</accession>
<dbReference type="InterPro" id="IPR016631">
    <property type="entry name" value="Regulatory_RpfE"/>
</dbReference>
<gene>
    <name evidence="1" type="ORF">DFR31_0589</name>
</gene>